<accession>A0A930YF43</accession>
<sequence>MKPSWVAGGVRARSLARRRYGAGAASSLASCGSLSQALERLAATPYGHEVRPGMSLAEAQLAVSGTTLWHYRVLGGWVPSEGVQLLRVLAAGFEIANADRLLSSWGDEGARDAAPAYRLGALATAWPRLERAGSVPALRGVLAASPWGDPGDDSPWAVRVGMRLSWAHRAVALLPTRWVLGATALLVAREVFAAGHAFGPAARRTAESLLGVPAMAAGTVSDFVSALPRDASWSLAGLTDESGLWLAEAGWWKQVERDAFHDLRTAPLDAATLVGAAAVLGVDAWRVRAALEVAERGGAGREVFDAVA</sequence>
<dbReference type="PROSITE" id="PS51257">
    <property type="entry name" value="PROKAR_LIPOPROTEIN"/>
    <property type="match status" value="1"/>
</dbReference>
<dbReference type="AlphaFoldDB" id="A0A930YF43"/>
<proteinExistence type="predicted"/>
<keyword evidence="2" id="KW-1185">Reference proteome</keyword>
<dbReference type="RefSeq" id="WP_194707700.1">
    <property type="nucleotide sequence ID" value="NZ_JADKPN010000009.1"/>
</dbReference>
<organism evidence="1 2">
    <name type="scientific">Nocardioides islandensis</name>
    <dbReference type="NCBI Taxonomy" id="433663"/>
    <lineage>
        <taxon>Bacteria</taxon>
        <taxon>Bacillati</taxon>
        <taxon>Actinomycetota</taxon>
        <taxon>Actinomycetes</taxon>
        <taxon>Propionibacteriales</taxon>
        <taxon>Nocardioidaceae</taxon>
        <taxon>Nocardioides</taxon>
    </lineage>
</organism>
<name>A0A930YF43_9ACTN</name>
<protein>
    <submittedName>
        <fullName evidence="1">Uncharacterized protein</fullName>
    </submittedName>
</protein>
<reference evidence="1" key="1">
    <citation type="submission" date="2020-11" db="EMBL/GenBank/DDBJ databases">
        <title>Nocardioides sp. nov., isolated from Soil of Cynanchum wilfordii Hemsley rhizosphere.</title>
        <authorList>
            <person name="Lee J.-S."/>
            <person name="Suh M.K."/>
            <person name="Kim J.-S."/>
        </authorList>
    </citation>
    <scope>NUCLEOTIDE SEQUENCE</scope>
    <source>
        <strain evidence="1">KCTC 19275</strain>
    </source>
</reference>
<dbReference type="Proteomes" id="UP000640489">
    <property type="component" value="Unassembled WGS sequence"/>
</dbReference>
<comment type="caution">
    <text evidence="1">The sequence shown here is derived from an EMBL/GenBank/DDBJ whole genome shotgun (WGS) entry which is preliminary data.</text>
</comment>
<evidence type="ECO:0000313" key="2">
    <source>
        <dbReference type="Proteomes" id="UP000640489"/>
    </source>
</evidence>
<gene>
    <name evidence="1" type="ORF">ISU07_15395</name>
</gene>
<evidence type="ECO:0000313" key="1">
    <source>
        <dbReference type="EMBL" id="MBF4764517.1"/>
    </source>
</evidence>
<dbReference type="EMBL" id="JADKPN010000009">
    <property type="protein sequence ID" value="MBF4764517.1"/>
    <property type="molecule type" value="Genomic_DNA"/>
</dbReference>